<dbReference type="AlphaFoldDB" id="A0A9N7VSL3"/>
<protein>
    <submittedName>
        <fullName evidence="2">Uncharacterized protein</fullName>
    </submittedName>
</protein>
<evidence type="ECO:0000313" key="3">
    <source>
        <dbReference type="Proteomes" id="UP001153269"/>
    </source>
</evidence>
<gene>
    <name evidence="2" type="ORF">PLEPLA_LOCUS46357</name>
</gene>
<organism evidence="2 3">
    <name type="scientific">Pleuronectes platessa</name>
    <name type="common">European plaice</name>
    <dbReference type="NCBI Taxonomy" id="8262"/>
    <lineage>
        <taxon>Eukaryota</taxon>
        <taxon>Metazoa</taxon>
        <taxon>Chordata</taxon>
        <taxon>Craniata</taxon>
        <taxon>Vertebrata</taxon>
        <taxon>Euteleostomi</taxon>
        <taxon>Actinopterygii</taxon>
        <taxon>Neopterygii</taxon>
        <taxon>Teleostei</taxon>
        <taxon>Neoteleostei</taxon>
        <taxon>Acanthomorphata</taxon>
        <taxon>Carangaria</taxon>
        <taxon>Pleuronectiformes</taxon>
        <taxon>Pleuronectoidei</taxon>
        <taxon>Pleuronectidae</taxon>
        <taxon>Pleuronectes</taxon>
    </lineage>
</organism>
<feature type="compositionally biased region" description="Basic and acidic residues" evidence="1">
    <location>
        <begin position="7"/>
        <end position="18"/>
    </location>
</feature>
<comment type="caution">
    <text evidence="2">The sequence shown here is derived from an EMBL/GenBank/DDBJ whole genome shotgun (WGS) entry which is preliminary data.</text>
</comment>
<keyword evidence="3" id="KW-1185">Reference proteome</keyword>
<sequence>MRGSEGGARKEEEVEEMRRRKKRRKRRPQLRENDETREKSSYRTNTLCSCSVIHPEQLQDQHVLAATGRPRAVAALYVSIQSSYRTNTSCSCSVIHPEQLQDDHVL</sequence>
<evidence type="ECO:0000313" key="2">
    <source>
        <dbReference type="EMBL" id="CAB1458527.1"/>
    </source>
</evidence>
<dbReference type="Proteomes" id="UP001153269">
    <property type="component" value="Unassembled WGS sequence"/>
</dbReference>
<accession>A0A9N7VSL3</accession>
<feature type="compositionally biased region" description="Basic and acidic residues" evidence="1">
    <location>
        <begin position="29"/>
        <end position="41"/>
    </location>
</feature>
<proteinExistence type="predicted"/>
<evidence type="ECO:0000256" key="1">
    <source>
        <dbReference type="SAM" id="MobiDB-lite"/>
    </source>
</evidence>
<feature type="compositionally biased region" description="Basic residues" evidence="1">
    <location>
        <begin position="19"/>
        <end position="28"/>
    </location>
</feature>
<dbReference type="EMBL" id="CADEAL010004392">
    <property type="protein sequence ID" value="CAB1458527.1"/>
    <property type="molecule type" value="Genomic_DNA"/>
</dbReference>
<reference evidence="2" key="1">
    <citation type="submission" date="2020-03" db="EMBL/GenBank/DDBJ databases">
        <authorList>
            <person name="Weist P."/>
        </authorList>
    </citation>
    <scope>NUCLEOTIDE SEQUENCE</scope>
</reference>
<name>A0A9N7VSL3_PLEPL</name>
<feature type="region of interest" description="Disordered" evidence="1">
    <location>
        <begin position="1"/>
        <end position="42"/>
    </location>
</feature>